<accession>X1SKY5</accession>
<protein>
    <submittedName>
        <fullName evidence="1">Uncharacterized protein</fullName>
    </submittedName>
</protein>
<organism evidence="1">
    <name type="scientific">marine sediment metagenome</name>
    <dbReference type="NCBI Taxonomy" id="412755"/>
    <lineage>
        <taxon>unclassified sequences</taxon>
        <taxon>metagenomes</taxon>
        <taxon>ecological metagenomes</taxon>
    </lineage>
</organism>
<comment type="caution">
    <text evidence="1">The sequence shown here is derived from an EMBL/GenBank/DDBJ whole genome shotgun (WGS) entry which is preliminary data.</text>
</comment>
<reference evidence="1" key="1">
    <citation type="journal article" date="2014" name="Front. Microbiol.">
        <title>High frequency of phylogenetically diverse reductive dehalogenase-homologous genes in deep subseafloor sedimentary metagenomes.</title>
        <authorList>
            <person name="Kawai M."/>
            <person name="Futagami T."/>
            <person name="Toyoda A."/>
            <person name="Takaki Y."/>
            <person name="Nishi S."/>
            <person name="Hori S."/>
            <person name="Arai W."/>
            <person name="Tsubouchi T."/>
            <person name="Morono Y."/>
            <person name="Uchiyama I."/>
            <person name="Ito T."/>
            <person name="Fujiyama A."/>
            <person name="Inagaki F."/>
            <person name="Takami H."/>
        </authorList>
    </citation>
    <scope>NUCLEOTIDE SEQUENCE</scope>
    <source>
        <strain evidence="1">Expedition CK06-06</strain>
    </source>
</reference>
<gene>
    <name evidence="1" type="ORF">S12H4_11907</name>
</gene>
<evidence type="ECO:0000313" key="1">
    <source>
        <dbReference type="EMBL" id="GAI79836.1"/>
    </source>
</evidence>
<dbReference type="AlphaFoldDB" id="X1SKY5"/>
<name>X1SKY5_9ZZZZ</name>
<proteinExistence type="predicted"/>
<feature type="non-terminal residue" evidence="1">
    <location>
        <position position="97"/>
    </location>
</feature>
<dbReference type="EMBL" id="BARW01005479">
    <property type="protein sequence ID" value="GAI79836.1"/>
    <property type="molecule type" value="Genomic_DNA"/>
</dbReference>
<sequence length="97" mass="10788">MKNLQVEAIKALRDYEAATPLGHICIIPRALGYGEEGIVWEARLYKKGLMGPLRVTEEALEAIGAPPEWLVRSQEMVRLLTEAYPMPTPAIIAEAEK</sequence>